<dbReference type="Gene3D" id="3.90.180.10">
    <property type="entry name" value="Medium-chain alcohol dehydrogenases, catalytic domain"/>
    <property type="match status" value="1"/>
</dbReference>
<dbReference type="InterPro" id="IPR013149">
    <property type="entry name" value="ADH-like_C"/>
</dbReference>
<dbReference type="Gene3D" id="3.40.50.720">
    <property type="entry name" value="NAD(P)-binding Rossmann-like Domain"/>
    <property type="match status" value="2"/>
</dbReference>
<sequence>MSTKIIAAYEPQDNKPDFRVQKATLRAINHDELLIRVVATRVCHTDLIFATWPADQIPYPKVLGHEGSGIVVEAGSDVSKARVGDSVLLSFQNCKSCHDCQEGHPAFCSNFTAANYGGEAAGYSADGKDLRGSFFGQSSFSELAVVKETSIVNVSKLTESEDELRLFAPLGCGFQTGAGTVDNIAQASGKDIIVVAGLGGVGLVSIMATKSLGATHVINTANKDLDVQQEIQNITDGKGSTITIDTTGNMDVIRAGMEFTANRGQLIIPEDFETALEDMRSGRTVKPVILW</sequence>
<dbReference type="InterPro" id="IPR050129">
    <property type="entry name" value="Zn_alcohol_dh"/>
</dbReference>
<dbReference type="InterPro" id="IPR011032">
    <property type="entry name" value="GroES-like_sf"/>
</dbReference>
<organism evidence="7 8">
    <name type="scientific">Fusarium acuminatum</name>
    <dbReference type="NCBI Taxonomy" id="5515"/>
    <lineage>
        <taxon>Eukaryota</taxon>
        <taxon>Fungi</taxon>
        <taxon>Dikarya</taxon>
        <taxon>Ascomycota</taxon>
        <taxon>Pezizomycotina</taxon>
        <taxon>Sordariomycetes</taxon>
        <taxon>Hypocreomycetidae</taxon>
        <taxon>Hypocreales</taxon>
        <taxon>Nectriaceae</taxon>
        <taxon>Fusarium</taxon>
        <taxon>Fusarium tricinctum species complex</taxon>
    </lineage>
</organism>
<dbReference type="InterPro" id="IPR036291">
    <property type="entry name" value="NAD(P)-bd_dom_sf"/>
</dbReference>
<proteinExistence type="inferred from homology"/>
<comment type="cofactor">
    <cofactor evidence="4">
        <name>Zn(2+)</name>
        <dbReference type="ChEBI" id="CHEBI:29105"/>
    </cofactor>
</comment>
<keyword evidence="3" id="KW-0560">Oxidoreductase</keyword>
<dbReference type="InterPro" id="IPR013154">
    <property type="entry name" value="ADH-like_N"/>
</dbReference>
<evidence type="ECO:0000313" key="7">
    <source>
        <dbReference type="EMBL" id="WZH45770.1"/>
    </source>
</evidence>
<dbReference type="PROSITE" id="PS00059">
    <property type="entry name" value="ADH_ZINC"/>
    <property type="match status" value="1"/>
</dbReference>
<feature type="domain" description="Alcohol dehydrogenase-like C-terminal" evidence="5">
    <location>
        <begin position="185"/>
        <end position="267"/>
    </location>
</feature>
<dbReference type="Proteomes" id="UP001489902">
    <property type="component" value="Chromosome 4"/>
</dbReference>
<keyword evidence="1 4" id="KW-0479">Metal-binding</keyword>
<protein>
    <submittedName>
        <fullName evidence="7">Chaperonin 10-like protein</fullName>
    </submittedName>
</protein>
<name>A0ABZ2WZ78_9HYPO</name>
<keyword evidence="2 4" id="KW-0862">Zinc</keyword>
<gene>
    <name evidence="7" type="ORF">QYS62_006838</name>
</gene>
<dbReference type="Pfam" id="PF00107">
    <property type="entry name" value="ADH_zinc_N"/>
    <property type="match status" value="1"/>
</dbReference>
<evidence type="ECO:0000313" key="8">
    <source>
        <dbReference type="Proteomes" id="UP001489902"/>
    </source>
</evidence>
<evidence type="ECO:0000256" key="3">
    <source>
        <dbReference type="ARBA" id="ARBA00023002"/>
    </source>
</evidence>
<comment type="similarity">
    <text evidence="4">Belongs to the zinc-containing alcohol dehydrogenase family.</text>
</comment>
<reference evidence="7 8" key="1">
    <citation type="submission" date="2024-04" db="EMBL/GenBank/DDBJ databases">
        <title>Complete genome sequence of Fusarium acuminatum.</title>
        <authorList>
            <person name="Lan B."/>
        </authorList>
    </citation>
    <scope>NUCLEOTIDE SEQUENCE [LARGE SCALE GENOMIC DNA]</scope>
    <source>
        <strain evidence="7">1A</strain>
    </source>
</reference>
<dbReference type="PANTHER" id="PTHR43401:SF2">
    <property type="entry name" value="L-THREONINE 3-DEHYDROGENASE"/>
    <property type="match status" value="1"/>
</dbReference>
<accession>A0ABZ2WZ78</accession>
<evidence type="ECO:0000256" key="2">
    <source>
        <dbReference type="ARBA" id="ARBA00022833"/>
    </source>
</evidence>
<evidence type="ECO:0000259" key="6">
    <source>
        <dbReference type="Pfam" id="PF08240"/>
    </source>
</evidence>
<dbReference type="SUPFAM" id="SSF50129">
    <property type="entry name" value="GroES-like"/>
    <property type="match status" value="1"/>
</dbReference>
<dbReference type="Pfam" id="PF08240">
    <property type="entry name" value="ADH_N"/>
    <property type="match status" value="1"/>
</dbReference>
<evidence type="ECO:0000259" key="5">
    <source>
        <dbReference type="Pfam" id="PF00107"/>
    </source>
</evidence>
<keyword evidence="8" id="KW-1185">Reference proteome</keyword>
<feature type="domain" description="Alcohol dehydrogenase-like N-terminal" evidence="6">
    <location>
        <begin position="30"/>
        <end position="154"/>
    </location>
</feature>
<evidence type="ECO:0000256" key="1">
    <source>
        <dbReference type="ARBA" id="ARBA00022723"/>
    </source>
</evidence>
<dbReference type="SUPFAM" id="SSF51735">
    <property type="entry name" value="NAD(P)-binding Rossmann-fold domains"/>
    <property type="match status" value="1"/>
</dbReference>
<dbReference type="EMBL" id="CP151263">
    <property type="protein sequence ID" value="WZH45770.1"/>
    <property type="molecule type" value="Genomic_DNA"/>
</dbReference>
<dbReference type="InterPro" id="IPR002328">
    <property type="entry name" value="ADH_Zn_CS"/>
</dbReference>
<dbReference type="PANTHER" id="PTHR43401">
    <property type="entry name" value="L-THREONINE 3-DEHYDROGENASE"/>
    <property type="match status" value="1"/>
</dbReference>
<evidence type="ECO:0000256" key="4">
    <source>
        <dbReference type="RuleBase" id="RU361277"/>
    </source>
</evidence>